<evidence type="ECO:0000256" key="6">
    <source>
        <dbReference type="ARBA" id="ARBA00022759"/>
    </source>
</evidence>
<feature type="active site" evidence="9">
    <location>
        <position position="54"/>
    </location>
</feature>
<dbReference type="NCBIfam" id="TIGR02191">
    <property type="entry name" value="RNaseIII"/>
    <property type="match status" value="1"/>
</dbReference>
<keyword evidence="8 9" id="KW-0694">RNA-binding</keyword>
<keyword evidence="9" id="KW-0699">rRNA-binding</keyword>
<evidence type="ECO:0000256" key="8">
    <source>
        <dbReference type="ARBA" id="ARBA00022884"/>
    </source>
</evidence>
<keyword evidence="3 9" id="KW-0698">rRNA processing</keyword>
<organism evidence="12 13">
    <name type="scientific">Candidatus Roizmanbacteria bacterium RIFCSPHIGHO2_01_FULL_39_12b</name>
    <dbReference type="NCBI Taxonomy" id="1802030"/>
    <lineage>
        <taxon>Bacteria</taxon>
        <taxon>Candidatus Roizmaniibacteriota</taxon>
    </lineage>
</organism>
<evidence type="ECO:0000259" key="10">
    <source>
        <dbReference type="PROSITE" id="PS50137"/>
    </source>
</evidence>
<dbReference type="SUPFAM" id="SSF69065">
    <property type="entry name" value="RNase III domain-like"/>
    <property type="match status" value="1"/>
</dbReference>
<evidence type="ECO:0000256" key="5">
    <source>
        <dbReference type="ARBA" id="ARBA00022722"/>
    </source>
</evidence>
<comment type="subunit">
    <text evidence="9">Homodimer.</text>
</comment>
<dbReference type="GO" id="GO:0004525">
    <property type="term" value="F:ribonuclease III activity"/>
    <property type="evidence" value="ECO:0007669"/>
    <property type="project" value="UniProtKB-UniRule"/>
</dbReference>
<evidence type="ECO:0000313" key="13">
    <source>
        <dbReference type="Proteomes" id="UP000178372"/>
    </source>
</evidence>
<dbReference type="GO" id="GO:0003725">
    <property type="term" value="F:double-stranded RNA binding"/>
    <property type="evidence" value="ECO:0007669"/>
    <property type="project" value="TreeGrafter"/>
</dbReference>
<dbReference type="CDD" id="cd10845">
    <property type="entry name" value="DSRM_RNAse_III_family"/>
    <property type="match status" value="1"/>
</dbReference>
<sequence length="232" mass="26681">MTNSIPQFLSLENKIGINFPDQKLLQQAFIHRSYLNEHHGEVLFSNEKLEFLGDSVLSLITSIYLFNNYPEYNEGTYTDIKASIVRTESLAVASRELGLGQYLMLSKGERDNKGEDNTSILADCFEAFLATIFLEHDFEKAYEFVETFLFKGKLEKIVENKLYQPAKNRLQEYSQEKYKELPKYVVLSEIGPQHNKTYTVGVYYKKKELARGAGKSKKEAEENAAYIALQNL</sequence>
<keyword evidence="4 9" id="KW-0507">mRNA processing</keyword>
<evidence type="ECO:0000256" key="7">
    <source>
        <dbReference type="ARBA" id="ARBA00022801"/>
    </source>
</evidence>
<comment type="subcellular location">
    <subcellularLocation>
        <location evidence="9">Cytoplasm</location>
    </subcellularLocation>
</comment>
<keyword evidence="6 9" id="KW-0255">Endonuclease</keyword>
<dbReference type="InterPro" id="IPR011907">
    <property type="entry name" value="RNase_III"/>
</dbReference>
<dbReference type="GO" id="GO:0006364">
    <property type="term" value="P:rRNA processing"/>
    <property type="evidence" value="ECO:0007669"/>
    <property type="project" value="UniProtKB-UniRule"/>
</dbReference>
<dbReference type="EMBL" id="MFZF01000010">
    <property type="protein sequence ID" value="OGK16839.1"/>
    <property type="molecule type" value="Genomic_DNA"/>
</dbReference>
<dbReference type="Pfam" id="PF00035">
    <property type="entry name" value="dsrm"/>
    <property type="match status" value="1"/>
</dbReference>
<comment type="similarity">
    <text evidence="2">Belongs to the ribonuclease III family.</text>
</comment>
<evidence type="ECO:0000256" key="1">
    <source>
        <dbReference type="ARBA" id="ARBA00000109"/>
    </source>
</evidence>
<keyword evidence="9" id="KW-0479">Metal-binding</keyword>
<evidence type="ECO:0000256" key="4">
    <source>
        <dbReference type="ARBA" id="ARBA00022664"/>
    </source>
</evidence>
<dbReference type="AlphaFoldDB" id="A0A1F7GD91"/>
<feature type="binding site" evidence="9">
    <location>
        <position position="50"/>
    </location>
    <ligand>
        <name>Mg(2+)</name>
        <dbReference type="ChEBI" id="CHEBI:18420"/>
    </ligand>
</feature>
<gene>
    <name evidence="9" type="primary">rnc</name>
    <name evidence="12" type="ORF">A2690_03635</name>
</gene>
<dbReference type="HAMAP" id="MF_00104">
    <property type="entry name" value="RNase_III"/>
    <property type="match status" value="1"/>
</dbReference>
<dbReference type="GO" id="GO:0005737">
    <property type="term" value="C:cytoplasm"/>
    <property type="evidence" value="ECO:0007669"/>
    <property type="project" value="UniProtKB-SubCell"/>
</dbReference>
<dbReference type="Proteomes" id="UP000178372">
    <property type="component" value="Unassembled WGS sequence"/>
</dbReference>
<dbReference type="PANTHER" id="PTHR11207:SF0">
    <property type="entry name" value="RIBONUCLEASE 3"/>
    <property type="match status" value="1"/>
</dbReference>
<dbReference type="InterPro" id="IPR036389">
    <property type="entry name" value="RNase_III_sf"/>
</dbReference>
<keyword evidence="9" id="KW-0460">Magnesium</keyword>
<comment type="caution">
    <text evidence="12">The sequence shown here is derived from an EMBL/GenBank/DDBJ whole genome shotgun (WGS) entry which is preliminary data.</text>
</comment>
<feature type="domain" description="RNase III" evidence="11">
    <location>
        <begin position="8"/>
        <end position="137"/>
    </location>
</feature>
<feature type="domain" description="DRBM" evidence="10">
    <location>
        <begin position="165"/>
        <end position="232"/>
    </location>
</feature>
<accession>A0A1F7GD91</accession>
<proteinExistence type="inferred from homology"/>
<evidence type="ECO:0000259" key="11">
    <source>
        <dbReference type="PROSITE" id="PS50142"/>
    </source>
</evidence>
<dbReference type="GO" id="GO:0046872">
    <property type="term" value="F:metal ion binding"/>
    <property type="evidence" value="ECO:0007669"/>
    <property type="project" value="UniProtKB-KW"/>
</dbReference>
<dbReference type="GO" id="GO:0010468">
    <property type="term" value="P:regulation of gene expression"/>
    <property type="evidence" value="ECO:0007669"/>
    <property type="project" value="TreeGrafter"/>
</dbReference>
<reference evidence="12 13" key="1">
    <citation type="journal article" date="2016" name="Nat. Commun.">
        <title>Thousands of microbial genomes shed light on interconnected biogeochemical processes in an aquifer system.</title>
        <authorList>
            <person name="Anantharaman K."/>
            <person name="Brown C.T."/>
            <person name="Hug L.A."/>
            <person name="Sharon I."/>
            <person name="Castelle C.J."/>
            <person name="Probst A.J."/>
            <person name="Thomas B.C."/>
            <person name="Singh A."/>
            <person name="Wilkins M.J."/>
            <person name="Karaoz U."/>
            <person name="Brodie E.L."/>
            <person name="Williams K.H."/>
            <person name="Hubbard S.S."/>
            <person name="Banfield J.F."/>
        </authorList>
    </citation>
    <scope>NUCLEOTIDE SEQUENCE [LARGE SCALE GENOMIC DNA]</scope>
</reference>
<keyword evidence="7 9" id="KW-0378">Hydrolase</keyword>
<dbReference type="PROSITE" id="PS50137">
    <property type="entry name" value="DS_RBD"/>
    <property type="match status" value="1"/>
</dbReference>
<evidence type="ECO:0000313" key="12">
    <source>
        <dbReference type="EMBL" id="OGK16839.1"/>
    </source>
</evidence>
<dbReference type="CDD" id="cd00593">
    <property type="entry name" value="RIBOc"/>
    <property type="match status" value="1"/>
</dbReference>
<dbReference type="GO" id="GO:0008033">
    <property type="term" value="P:tRNA processing"/>
    <property type="evidence" value="ECO:0007669"/>
    <property type="project" value="UniProtKB-KW"/>
</dbReference>
<comment type="catalytic activity">
    <reaction evidence="1 9">
        <text>Endonucleolytic cleavage to 5'-phosphomonoester.</text>
        <dbReference type="EC" id="3.1.26.3"/>
    </reaction>
</comment>
<feature type="active site" evidence="9">
    <location>
        <position position="126"/>
    </location>
</feature>
<feature type="binding site" evidence="9">
    <location>
        <position position="123"/>
    </location>
    <ligand>
        <name>Mg(2+)</name>
        <dbReference type="ChEBI" id="CHEBI:18420"/>
    </ligand>
</feature>
<comment type="cofactor">
    <cofactor evidence="9">
        <name>Mg(2+)</name>
        <dbReference type="ChEBI" id="CHEBI:18420"/>
    </cofactor>
</comment>
<evidence type="ECO:0000256" key="2">
    <source>
        <dbReference type="ARBA" id="ARBA00010183"/>
    </source>
</evidence>
<dbReference type="PROSITE" id="PS00517">
    <property type="entry name" value="RNASE_3_1"/>
    <property type="match status" value="1"/>
</dbReference>
<keyword evidence="9" id="KW-0819">tRNA processing</keyword>
<dbReference type="InterPro" id="IPR014720">
    <property type="entry name" value="dsRBD_dom"/>
</dbReference>
<comment type="function">
    <text evidence="9">Digests double-stranded RNA. Involved in the processing of primary rRNA transcript to yield the immediate precursors to the large and small rRNAs (23S and 16S). Processes some mRNAs, and tRNAs when they are encoded in the rRNA operon. Processes pre-crRNA and tracrRNA of type II CRISPR loci if present in the organism.</text>
</comment>
<dbReference type="PROSITE" id="PS50142">
    <property type="entry name" value="RNASE_3_2"/>
    <property type="match status" value="1"/>
</dbReference>
<protein>
    <recommendedName>
        <fullName evidence="9">Ribonuclease 3</fullName>
        <ecNumber evidence="9">3.1.26.3</ecNumber>
    </recommendedName>
    <alternativeName>
        <fullName evidence="9">Ribonuclease III</fullName>
        <shortName evidence="9">RNase III</shortName>
    </alternativeName>
</protein>
<dbReference type="Pfam" id="PF14622">
    <property type="entry name" value="Ribonucleas_3_3"/>
    <property type="match status" value="1"/>
</dbReference>
<dbReference type="PANTHER" id="PTHR11207">
    <property type="entry name" value="RIBONUCLEASE III"/>
    <property type="match status" value="1"/>
</dbReference>
<feature type="binding site" evidence="9">
    <location>
        <position position="126"/>
    </location>
    <ligand>
        <name>Mg(2+)</name>
        <dbReference type="ChEBI" id="CHEBI:18420"/>
    </ligand>
</feature>
<dbReference type="GO" id="GO:0019843">
    <property type="term" value="F:rRNA binding"/>
    <property type="evidence" value="ECO:0007669"/>
    <property type="project" value="UniProtKB-KW"/>
</dbReference>
<name>A0A1F7GD91_9BACT</name>
<dbReference type="Gene3D" id="3.30.160.20">
    <property type="match status" value="1"/>
</dbReference>
<dbReference type="SMART" id="SM00358">
    <property type="entry name" value="DSRM"/>
    <property type="match status" value="1"/>
</dbReference>
<dbReference type="GO" id="GO:0006397">
    <property type="term" value="P:mRNA processing"/>
    <property type="evidence" value="ECO:0007669"/>
    <property type="project" value="UniProtKB-UniRule"/>
</dbReference>
<dbReference type="EC" id="3.1.26.3" evidence="9"/>
<evidence type="ECO:0000256" key="9">
    <source>
        <dbReference type="HAMAP-Rule" id="MF_00104"/>
    </source>
</evidence>
<dbReference type="FunFam" id="1.10.1520.10:FF:000001">
    <property type="entry name" value="Ribonuclease 3"/>
    <property type="match status" value="1"/>
</dbReference>
<dbReference type="InterPro" id="IPR000999">
    <property type="entry name" value="RNase_III_dom"/>
</dbReference>
<keyword evidence="5 9" id="KW-0540">Nuclease</keyword>
<dbReference type="SUPFAM" id="SSF54768">
    <property type="entry name" value="dsRNA-binding domain-like"/>
    <property type="match status" value="1"/>
</dbReference>
<dbReference type="SMART" id="SM00535">
    <property type="entry name" value="RIBOc"/>
    <property type="match status" value="1"/>
</dbReference>
<dbReference type="Gene3D" id="1.10.1520.10">
    <property type="entry name" value="Ribonuclease III domain"/>
    <property type="match status" value="1"/>
</dbReference>
<evidence type="ECO:0000256" key="3">
    <source>
        <dbReference type="ARBA" id="ARBA00022552"/>
    </source>
</evidence>
<keyword evidence="9" id="KW-0963">Cytoplasm</keyword>